<feature type="region of interest" description="Disordered" evidence="1">
    <location>
        <begin position="79"/>
        <end position="101"/>
    </location>
</feature>
<dbReference type="RefSeq" id="WP_152097537.1">
    <property type="nucleotide sequence ID" value="NZ_AP021861.1"/>
</dbReference>
<protein>
    <recommendedName>
        <fullName evidence="3">PepSY domain-containing protein</fullName>
    </recommendedName>
</protein>
<dbReference type="InterPro" id="IPR025711">
    <property type="entry name" value="PepSY"/>
</dbReference>
<keyword evidence="5" id="KW-1185">Reference proteome</keyword>
<accession>A0A5K7X9D8</accession>
<feature type="compositionally biased region" description="Basic and acidic residues" evidence="1">
    <location>
        <begin position="79"/>
        <end position="98"/>
    </location>
</feature>
<dbReference type="KEGG" id="lpav:PLANPX_0993"/>
<dbReference type="AlphaFoldDB" id="A0A5K7X9D8"/>
<reference evidence="5" key="1">
    <citation type="submission" date="2019-10" db="EMBL/GenBank/DDBJ databases">
        <title>Lacipirellula parvula gen. nov., sp. nov., representing a lineage of planctomycetes widespread in freshwater anoxic habitats, and description of the family Lacipirellulaceae.</title>
        <authorList>
            <person name="Dedysh S.N."/>
            <person name="Kulichevskaya I.S."/>
            <person name="Beletsky A.V."/>
            <person name="Rakitin A.L."/>
            <person name="Mardanov A.V."/>
            <person name="Ivanova A.A."/>
            <person name="Saltykova V.X."/>
            <person name="Rijpstra W.I.C."/>
            <person name="Sinninghe Damste J.S."/>
            <person name="Ravin N.V."/>
        </authorList>
    </citation>
    <scope>NUCLEOTIDE SEQUENCE [LARGE SCALE GENOMIC DNA]</scope>
    <source>
        <strain evidence="5">PX69</strain>
    </source>
</reference>
<feature type="domain" description="PepSY" evidence="3">
    <location>
        <begin position="9"/>
        <end position="87"/>
    </location>
</feature>
<keyword evidence="2" id="KW-0732">Signal</keyword>
<sequence>MSFLKSFVLATAAAATPMAAITAAPGDATKPEKVQPIVKIVRQLEQSGYAPFTELSMDDGVWEAEVYKDDVPYELHVDPKTGEILSEHRDDSEPRPPQDAKPLSEILQLLAKAGYDDIDDVSFERRYWEIETYQKDGEHEIHVDPMTGKVVSDRLDD</sequence>
<feature type="chain" id="PRO_5024807120" description="PepSY domain-containing protein" evidence="2">
    <location>
        <begin position="20"/>
        <end position="157"/>
    </location>
</feature>
<feature type="signal peptide" evidence="2">
    <location>
        <begin position="1"/>
        <end position="19"/>
    </location>
</feature>
<name>A0A5K7X9D8_9BACT</name>
<evidence type="ECO:0000259" key="3">
    <source>
        <dbReference type="Pfam" id="PF13670"/>
    </source>
</evidence>
<evidence type="ECO:0000313" key="4">
    <source>
        <dbReference type="EMBL" id="BBO31381.1"/>
    </source>
</evidence>
<evidence type="ECO:0000256" key="1">
    <source>
        <dbReference type="SAM" id="MobiDB-lite"/>
    </source>
</evidence>
<evidence type="ECO:0000313" key="5">
    <source>
        <dbReference type="Proteomes" id="UP000326837"/>
    </source>
</evidence>
<organism evidence="4 5">
    <name type="scientific">Lacipirellula parvula</name>
    <dbReference type="NCBI Taxonomy" id="2650471"/>
    <lineage>
        <taxon>Bacteria</taxon>
        <taxon>Pseudomonadati</taxon>
        <taxon>Planctomycetota</taxon>
        <taxon>Planctomycetia</taxon>
        <taxon>Pirellulales</taxon>
        <taxon>Lacipirellulaceae</taxon>
        <taxon>Lacipirellula</taxon>
    </lineage>
</organism>
<feature type="domain" description="PepSY" evidence="3">
    <location>
        <begin position="95"/>
        <end position="153"/>
    </location>
</feature>
<proteinExistence type="predicted"/>
<dbReference type="Pfam" id="PF13670">
    <property type="entry name" value="PepSY_2"/>
    <property type="match status" value="2"/>
</dbReference>
<gene>
    <name evidence="4" type="ORF">PLANPX_0993</name>
</gene>
<evidence type="ECO:0000256" key="2">
    <source>
        <dbReference type="SAM" id="SignalP"/>
    </source>
</evidence>
<dbReference type="EMBL" id="AP021861">
    <property type="protein sequence ID" value="BBO31381.1"/>
    <property type="molecule type" value="Genomic_DNA"/>
</dbReference>
<dbReference type="Gene3D" id="3.10.450.40">
    <property type="match status" value="2"/>
</dbReference>
<dbReference type="Proteomes" id="UP000326837">
    <property type="component" value="Chromosome"/>
</dbReference>